<gene>
    <name evidence="4" type="ORF">DXG03_007096</name>
</gene>
<sequence>MKHGVAFRKFSRTSSHRMLMLRNLVTSLFEHEQISTTLPKARDTARLAEKVGPLILGLHAV</sequence>
<comment type="caution">
    <text evidence="4">The sequence shown here is derived from an EMBL/GenBank/DDBJ whole genome shotgun (WGS) entry which is preliminary data.</text>
</comment>
<proteinExistence type="inferred from homology"/>
<accession>A0A9P7KHT2</accession>
<evidence type="ECO:0000256" key="2">
    <source>
        <dbReference type="ARBA" id="ARBA00022980"/>
    </source>
</evidence>
<reference evidence="4" key="1">
    <citation type="submission" date="2020-07" db="EMBL/GenBank/DDBJ databases">
        <authorList>
            <person name="Nieuwenhuis M."/>
            <person name="Van De Peppel L.J.J."/>
        </authorList>
    </citation>
    <scope>NUCLEOTIDE SEQUENCE</scope>
    <source>
        <strain evidence="4">AP01</strain>
        <tissue evidence="4">Mycelium</tissue>
    </source>
</reference>
<evidence type="ECO:0000313" key="5">
    <source>
        <dbReference type="Proteomes" id="UP000775547"/>
    </source>
</evidence>
<keyword evidence="2" id="KW-0689">Ribosomal protein</keyword>
<keyword evidence="3" id="KW-0687">Ribonucleoprotein</keyword>
<dbReference type="GO" id="GO:0003735">
    <property type="term" value="F:structural constituent of ribosome"/>
    <property type="evidence" value="ECO:0007669"/>
    <property type="project" value="InterPro"/>
</dbReference>
<dbReference type="SUPFAM" id="SSF64263">
    <property type="entry name" value="Prokaryotic ribosomal protein L17"/>
    <property type="match status" value="1"/>
</dbReference>
<dbReference type="InterPro" id="IPR036373">
    <property type="entry name" value="Ribosomal_bL17_sf"/>
</dbReference>
<comment type="similarity">
    <text evidence="1">Belongs to the bacterial ribosomal protein bL17 family.</text>
</comment>
<dbReference type="Proteomes" id="UP000775547">
    <property type="component" value="Unassembled WGS sequence"/>
</dbReference>
<dbReference type="GO" id="GO:0005762">
    <property type="term" value="C:mitochondrial large ribosomal subunit"/>
    <property type="evidence" value="ECO:0007669"/>
    <property type="project" value="TreeGrafter"/>
</dbReference>
<dbReference type="Gene3D" id="3.90.1030.10">
    <property type="entry name" value="Ribosomal protein L17"/>
    <property type="match status" value="1"/>
</dbReference>
<dbReference type="PANTHER" id="PTHR14413">
    <property type="entry name" value="RIBOSOMAL PROTEIN L17"/>
    <property type="match status" value="1"/>
</dbReference>
<dbReference type="PANTHER" id="PTHR14413:SF16">
    <property type="entry name" value="LARGE RIBOSOMAL SUBUNIT PROTEIN BL17M"/>
    <property type="match status" value="1"/>
</dbReference>
<evidence type="ECO:0000256" key="3">
    <source>
        <dbReference type="ARBA" id="ARBA00023274"/>
    </source>
</evidence>
<evidence type="ECO:0008006" key="6">
    <source>
        <dbReference type="Google" id="ProtNLM"/>
    </source>
</evidence>
<dbReference type="InterPro" id="IPR000456">
    <property type="entry name" value="Ribosomal_bL17"/>
</dbReference>
<evidence type="ECO:0000313" key="4">
    <source>
        <dbReference type="EMBL" id="KAG5648061.1"/>
    </source>
</evidence>
<name>A0A9P7KHT2_9AGAR</name>
<organism evidence="4 5">
    <name type="scientific">Asterophora parasitica</name>
    <dbReference type="NCBI Taxonomy" id="117018"/>
    <lineage>
        <taxon>Eukaryota</taxon>
        <taxon>Fungi</taxon>
        <taxon>Dikarya</taxon>
        <taxon>Basidiomycota</taxon>
        <taxon>Agaricomycotina</taxon>
        <taxon>Agaricomycetes</taxon>
        <taxon>Agaricomycetidae</taxon>
        <taxon>Agaricales</taxon>
        <taxon>Tricholomatineae</taxon>
        <taxon>Lyophyllaceae</taxon>
        <taxon>Asterophora</taxon>
    </lineage>
</organism>
<dbReference type="AlphaFoldDB" id="A0A9P7KHT2"/>
<dbReference type="GO" id="GO:0006412">
    <property type="term" value="P:translation"/>
    <property type="evidence" value="ECO:0007669"/>
    <property type="project" value="InterPro"/>
</dbReference>
<dbReference type="Pfam" id="PF01196">
    <property type="entry name" value="Ribosomal_L17"/>
    <property type="match status" value="1"/>
</dbReference>
<reference evidence="4" key="2">
    <citation type="submission" date="2021-10" db="EMBL/GenBank/DDBJ databases">
        <title>Phylogenomics reveals ancestral predisposition of the termite-cultivated fungus Termitomyces towards a domesticated lifestyle.</title>
        <authorList>
            <person name="Auxier B."/>
            <person name="Grum-Grzhimaylo A."/>
            <person name="Cardenas M.E."/>
            <person name="Lodge J.D."/>
            <person name="Laessoe T."/>
            <person name="Pedersen O."/>
            <person name="Smith M.E."/>
            <person name="Kuyper T.W."/>
            <person name="Franco-Molano E.A."/>
            <person name="Baroni T.J."/>
            <person name="Aanen D.K."/>
        </authorList>
    </citation>
    <scope>NUCLEOTIDE SEQUENCE</scope>
    <source>
        <strain evidence="4">AP01</strain>
        <tissue evidence="4">Mycelium</tissue>
    </source>
</reference>
<dbReference type="OrthoDB" id="275000at2759"/>
<dbReference type="EMBL" id="JABCKV010000005">
    <property type="protein sequence ID" value="KAG5648061.1"/>
    <property type="molecule type" value="Genomic_DNA"/>
</dbReference>
<keyword evidence="5" id="KW-1185">Reference proteome</keyword>
<protein>
    <recommendedName>
        <fullName evidence="6">Ribosomal protein L17</fullName>
    </recommendedName>
</protein>
<evidence type="ECO:0000256" key="1">
    <source>
        <dbReference type="ARBA" id="ARBA00008777"/>
    </source>
</evidence>